<protein>
    <submittedName>
        <fullName evidence="13">Uncharacterized protein</fullName>
    </submittedName>
</protein>
<keyword evidence="7" id="KW-0238">DNA-binding</keyword>
<dbReference type="InterPro" id="IPR025525">
    <property type="entry name" value="hAT-like_transposase_RNase-H"/>
</dbReference>
<evidence type="ECO:0000256" key="4">
    <source>
        <dbReference type="ARBA" id="ARBA00022771"/>
    </source>
</evidence>
<evidence type="ECO:0000259" key="12">
    <source>
        <dbReference type="Pfam" id="PF14372"/>
    </source>
</evidence>
<dbReference type="PANTHER" id="PTHR46481:SF7">
    <property type="entry name" value="ZINC FINGER BED DOMAIN-CONTAINING PROTEIN RICESLEEPER 2-LIKE"/>
    <property type="match status" value="1"/>
</dbReference>
<evidence type="ECO:0000256" key="8">
    <source>
        <dbReference type="ARBA" id="ARBA00023163"/>
    </source>
</evidence>
<dbReference type="AlphaFoldDB" id="A0AAQ3K6D4"/>
<feature type="domain" description="HAT C-terminal dimerisation" evidence="11">
    <location>
        <begin position="541"/>
        <end position="621"/>
    </location>
</feature>
<keyword evidence="14" id="KW-1185">Reference proteome</keyword>
<keyword evidence="9" id="KW-0539">Nucleus</keyword>
<keyword evidence="5" id="KW-0862">Zinc</keyword>
<evidence type="ECO:0000259" key="10">
    <source>
        <dbReference type="Pfam" id="PF02892"/>
    </source>
</evidence>
<dbReference type="InterPro" id="IPR052035">
    <property type="entry name" value="ZnF_BED_domain_contain"/>
</dbReference>
<dbReference type="Pfam" id="PF05699">
    <property type="entry name" value="Dimer_Tnp_hAT"/>
    <property type="match status" value="1"/>
</dbReference>
<keyword evidence="6" id="KW-0805">Transcription regulation</keyword>
<evidence type="ECO:0000256" key="6">
    <source>
        <dbReference type="ARBA" id="ARBA00023015"/>
    </source>
</evidence>
<keyword evidence="4" id="KW-0863">Zinc-finger</keyword>
<evidence type="ECO:0000313" key="14">
    <source>
        <dbReference type="Proteomes" id="UP001327560"/>
    </source>
</evidence>
<dbReference type="GO" id="GO:0046983">
    <property type="term" value="F:protein dimerization activity"/>
    <property type="evidence" value="ECO:0007669"/>
    <property type="project" value="InterPro"/>
</dbReference>
<evidence type="ECO:0000259" key="11">
    <source>
        <dbReference type="Pfam" id="PF05699"/>
    </source>
</evidence>
<dbReference type="GO" id="GO:0008270">
    <property type="term" value="F:zinc ion binding"/>
    <property type="evidence" value="ECO:0007669"/>
    <property type="project" value="UniProtKB-KW"/>
</dbReference>
<evidence type="ECO:0000256" key="9">
    <source>
        <dbReference type="ARBA" id="ARBA00023242"/>
    </source>
</evidence>
<dbReference type="EMBL" id="CP136892">
    <property type="protein sequence ID" value="WOL02898.1"/>
    <property type="molecule type" value="Genomic_DNA"/>
</dbReference>
<comment type="subcellular location">
    <subcellularLocation>
        <location evidence="1">Nucleus</location>
    </subcellularLocation>
</comment>
<dbReference type="InterPro" id="IPR012337">
    <property type="entry name" value="RNaseH-like_sf"/>
</dbReference>
<dbReference type="Proteomes" id="UP001327560">
    <property type="component" value="Chromosome 3"/>
</dbReference>
<evidence type="ECO:0000256" key="1">
    <source>
        <dbReference type="ARBA" id="ARBA00004123"/>
    </source>
</evidence>
<feature type="domain" description="BED-type" evidence="10">
    <location>
        <begin position="38"/>
        <end position="79"/>
    </location>
</feature>
<dbReference type="InterPro" id="IPR003656">
    <property type="entry name" value="Znf_BED"/>
</dbReference>
<name>A0AAQ3K6D4_9LILI</name>
<sequence>MDMEIGPSVAIADVALCLSEKGNAGPSLKPRKKSMTSLYLRFFETAPDGKSRRCKFCKQSYSITTATGNLGRHLSHRHPGYDRLGDTAGPQVQQAVVTTKKLQPQVKPAIDLDHLNWLLLKWIIGAPVPATFEDDFLLNSFRFLNPSVKIWPKDKIQAITLEVFRSMREDVRASLLNVNSKLSITLDFWSSYEQIYYMSVKCHWIDDSWSLHKVLLDVCRIPYPCTGSDIFAAIMRVLKTFSIDRKILCCTNDNSQQAIHACHALKEELDTHNLPFFYIPCAAQTLNLIIEDGLRTPKPIISKIREFVLELNSYPDIAEDFKQMMTLYQEGSWKFPLDSSTRWSGDYAMLDIVRKAPNAMDNTIKKHEETLNSRNLLLSATEKSAVNILHSYLEPFHKITTNLSTSKVPTVGLVLFFMDHVFELISSCIDSCRHDWLKNVADDMGKRARGFCAQAYNIFTFIAAILDPRIKKELIPENLNSEKNMEEARNYFTRYYPSSQFPVVANGYGTQETGDGENVVSFAEEIARKRRRACMNTAADELSQFLSESPLPIATNVLDWWKVNSTRYPRLSVMARDYLAVQGTSVEPDELFTCKGDDAHKKQFCLPYRSMQPFMCINSWVQSGYKFKFRATEINFQRLVESAASSVDVVKS</sequence>
<dbReference type="GO" id="GO:0005634">
    <property type="term" value="C:nucleus"/>
    <property type="evidence" value="ECO:0007669"/>
    <property type="project" value="UniProtKB-SubCell"/>
</dbReference>
<evidence type="ECO:0000313" key="13">
    <source>
        <dbReference type="EMBL" id="WOL02898.1"/>
    </source>
</evidence>
<dbReference type="GO" id="GO:0003677">
    <property type="term" value="F:DNA binding"/>
    <property type="evidence" value="ECO:0007669"/>
    <property type="project" value="UniProtKB-KW"/>
</dbReference>
<accession>A0AAQ3K6D4</accession>
<dbReference type="PANTHER" id="PTHR46481">
    <property type="entry name" value="ZINC FINGER BED DOMAIN-CONTAINING PROTEIN 4"/>
    <property type="match status" value="1"/>
</dbReference>
<gene>
    <name evidence="13" type="ORF">Cni_G11617</name>
</gene>
<feature type="domain" description="hAT-like transposase RNase-H fold" evidence="12">
    <location>
        <begin position="404"/>
        <end position="486"/>
    </location>
</feature>
<dbReference type="SUPFAM" id="SSF53098">
    <property type="entry name" value="Ribonuclease H-like"/>
    <property type="match status" value="1"/>
</dbReference>
<keyword evidence="8" id="KW-0804">Transcription</keyword>
<evidence type="ECO:0000256" key="5">
    <source>
        <dbReference type="ARBA" id="ARBA00022833"/>
    </source>
</evidence>
<organism evidence="13 14">
    <name type="scientific">Canna indica</name>
    <name type="common">Indian-shot</name>
    <dbReference type="NCBI Taxonomy" id="4628"/>
    <lineage>
        <taxon>Eukaryota</taxon>
        <taxon>Viridiplantae</taxon>
        <taxon>Streptophyta</taxon>
        <taxon>Embryophyta</taxon>
        <taxon>Tracheophyta</taxon>
        <taxon>Spermatophyta</taxon>
        <taxon>Magnoliopsida</taxon>
        <taxon>Liliopsida</taxon>
        <taxon>Zingiberales</taxon>
        <taxon>Cannaceae</taxon>
        <taxon>Canna</taxon>
    </lineage>
</organism>
<reference evidence="13 14" key="1">
    <citation type="submission" date="2023-10" db="EMBL/GenBank/DDBJ databases">
        <title>Chromosome-scale genome assembly provides insights into flower coloration mechanisms of Canna indica.</title>
        <authorList>
            <person name="Li C."/>
        </authorList>
    </citation>
    <scope>NUCLEOTIDE SEQUENCE [LARGE SCALE GENOMIC DNA]</scope>
    <source>
        <tissue evidence="13">Flower</tissue>
    </source>
</reference>
<keyword evidence="3" id="KW-0479">Metal-binding</keyword>
<dbReference type="SMART" id="SM00614">
    <property type="entry name" value="ZnF_BED"/>
    <property type="match status" value="1"/>
</dbReference>
<evidence type="ECO:0000256" key="3">
    <source>
        <dbReference type="ARBA" id="ARBA00022723"/>
    </source>
</evidence>
<proteinExistence type="predicted"/>
<dbReference type="Pfam" id="PF14372">
    <property type="entry name" value="hAT-like_RNase-H"/>
    <property type="match status" value="1"/>
</dbReference>
<evidence type="ECO:0000256" key="2">
    <source>
        <dbReference type="ARBA" id="ARBA00011738"/>
    </source>
</evidence>
<dbReference type="Pfam" id="PF02892">
    <property type="entry name" value="zf-BED"/>
    <property type="match status" value="1"/>
</dbReference>
<comment type="subunit">
    <text evidence="2">Homodimer.</text>
</comment>
<dbReference type="InterPro" id="IPR008906">
    <property type="entry name" value="HATC_C_dom"/>
</dbReference>
<evidence type="ECO:0000256" key="7">
    <source>
        <dbReference type="ARBA" id="ARBA00023125"/>
    </source>
</evidence>